<feature type="transmembrane region" description="Helical" evidence="5">
    <location>
        <begin position="12"/>
        <end position="32"/>
    </location>
</feature>
<evidence type="ECO:0000256" key="4">
    <source>
        <dbReference type="ARBA" id="ARBA00023136"/>
    </source>
</evidence>
<comment type="caution">
    <text evidence="7">The sequence shown here is derived from an EMBL/GenBank/DDBJ whole genome shotgun (WGS) entry which is preliminary data.</text>
</comment>
<proteinExistence type="predicted"/>
<comment type="subcellular location">
    <subcellularLocation>
        <location evidence="1">Membrane</location>
        <topology evidence="1">Multi-pass membrane protein</topology>
    </subcellularLocation>
</comment>
<dbReference type="InterPro" id="IPR051533">
    <property type="entry name" value="WaaL-like"/>
</dbReference>
<evidence type="ECO:0000313" key="8">
    <source>
        <dbReference type="Proteomes" id="UP000178347"/>
    </source>
</evidence>
<dbReference type="Pfam" id="PF04932">
    <property type="entry name" value="Wzy_C"/>
    <property type="match status" value="1"/>
</dbReference>
<protein>
    <recommendedName>
        <fullName evidence="6">O-antigen ligase-related domain-containing protein</fullName>
    </recommendedName>
</protein>
<feature type="transmembrane region" description="Helical" evidence="5">
    <location>
        <begin position="120"/>
        <end position="138"/>
    </location>
</feature>
<evidence type="ECO:0000256" key="5">
    <source>
        <dbReference type="SAM" id="Phobius"/>
    </source>
</evidence>
<feature type="transmembrane region" description="Helical" evidence="5">
    <location>
        <begin position="298"/>
        <end position="320"/>
    </location>
</feature>
<keyword evidence="2 5" id="KW-0812">Transmembrane</keyword>
<feature type="transmembrane region" description="Helical" evidence="5">
    <location>
        <begin position="150"/>
        <end position="167"/>
    </location>
</feature>
<keyword evidence="4 5" id="KW-0472">Membrane</keyword>
<evidence type="ECO:0000256" key="1">
    <source>
        <dbReference type="ARBA" id="ARBA00004141"/>
    </source>
</evidence>
<feature type="transmembrane region" description="Helical" evidence="5">
    <location>
        <begin position="258"/>
        <end position="289"/>
    </location>
</feature>
<dbReference type="PANTHER" id="PTHR37422">
    <property type="entry name" value="TEICHURONIC ACID BIOSYNTHESIS PROTEIN TUAE"/>
    <property type="match status" value="1"/>
</dbReference>
<feature type="transmembrane region" description="Helical" evidence="5">
    <location>
        <begin position="434"/>
        <end position="455"/>
    </location>
</feature>
<name>A0A1F6MS75_9BACT</name>
<sequence length="502" mass="57408">MQKFLTDKSIFYSKQTVALLALFFIIRVASFLLVGHEFYQGVLVFSLLLVMAILYFKNPEWAWCMLLTEIFLGGSGHYFELAGLSIRTLFIITFLFLWLAHHFGQKLLPQRLKIQTNLNYILIVLFASLIFAAVNGFLNKNDIGNIIQDLMPFGFLLLLFPSFYSFSNEKTQHYLVRLIAVFIIGTALFAFLTFVLFSSQTLLIHQDFYKWFRDVNVGKITDMKTGFFRIVEPSHLFIVPIILLITSLRMRAEKHNRMWWVMLILAIFILDLNLSRGYFLALAIGLLVLKYKHTWKKWFFESLSVVLLIIGIFTATHLFASGGVSPGWELLGLRVRSFASPEIEISTNTRMMILPQIWEKIKTAPFLGGGLGSEVTFLNTATYETITTQHFDWGYLEMWTELGIIGGLALLGLYLFTAVLLIKKIKTAPDWHDFDVGLLAGIIALLVMNVTLPALFHVFGILFLVFVLTVAVKQMNIFEGIIAILYRIFNKLKIGKNRPLSS</sequence>
<evidence type="ECO:0000313" key="7">
    <source>
        <dbReference type="EMBL" id="OGH74506.1"/>
    </source>
</evidence>
<dbReference type="Proteomes" id="UP000178347">
    <property type="component" value="Unassembled WGS sequence"/>
</dbReference>
<dbReference type="EMBL" id="MFQN01000013">
    <property type="protein sequence ID" value="OGH74506.1"/>
    <property type="molecule type" value="Genomic_DNA"/>
</dbReference>
<evidence type="ECO:0000256" key="3">
    <source>
        <dbReference type="ARBA" id="ARBA00022989"/>
    </source>
</evidence>
<organism evidence="7 8">
    <name type="scientific">Candidatus Magasanikbacteria bacterium RIFCSPLOWO2_12_FULL_43_12</name>
    <dbReference type="NCBI Taxonomy" id="1798692"/>
    <lineage>
        <taxon>Bacteria</taxon>
        <taxon>Candidatus Magasanikiibacteriota</taxon>
    </lineage>
</organism>
<dbReference type="AlphaFoldDB" id="A0A1F6MS75"/>
<feature type="transmembrane region" description="Helical" evidence="5">
    <location>
        <begin position="77"/>
        <end position="100"/>
    </location>
</feature>
<dbReference type="InterPro" id="IPR007016">
    <property type="entry name" value="O-antigen_ligase-rel_domated"/>
</dbReference>
<feature type="transmembrane region" description="Helical" evidence="5">
    <location>
        <begin position="402"/>
        <end position="422"/>
    </location>
</feature>
<evidence type="ECO:0000259" key="6">
    <source>
        <dbReference type="Pfam" id="PF04932"/>
    </source>
</evidence>
<gene>
    <name evidence="7" type="ORF">A3G00_01815</name>
</gene>
<feature type="domain" description="O-antigen ligase-related" evidence="6">
    <location>
        <begin position="262"/>
        <end position="410"/>
    </location>
</feature>
<feature type="transmembrane region" description="Helical" evidence="5">
    <location>
        <begin position="38"/>
        <end position="56"/>
    </location>
</feature>
<feature type="transmembrane region" description="Helical" evidence="5">
    <location>
        <begin position="226"/>
        <end position="246"/>
    </location>
</feature>
<keyword evidence="3 5" id="KW-1133">Transmembrane helix</keyword>
<dbReference type="GO" id="GO:0016020">
    <property type="term" value="C:membrane"/>
    <property type="evidence" value="ECO:0007669"/>
    <property type="project" value="UniProtKB-SubCell"/>
</dbReference>
<evidence type="ECO:0000256" key="2">
    <source>
        <dbReference type="ARBA" id="ARBA00022692"/>
    </source>
</evidence>
<feature type="transmembrane region" description="Helical" evidence="5">
    <location>
        <begin position="179"/>
        <end position="205"/>
    </location>
</feature>
<reference evidence="7 8" key="1">
    <citation type="journal article" date="2016" name="Nat. Commun.">
        <title>Thousands of microbial genomes shed light on interconnected biogeochemical processes in an aquifer system.</title>
        <authorList>
            <person name="Anantharaman K."/>
            <person name="Brown C.T."/>
            <person name="Hug L.A."/>
            <person name="Sharon I."/>
            <person name="Castelle C.J."/>
            <person name="Probst A.J."/>
            <person name="Thomas B.C."/>
            <person name="Singh A."/>
            <person name="Wilkins M.J."/>
            <person name="Karaoz U."/>
            <person name="Brodie E.L."/>
            <person name="Williams K.H."/>
            <person name="Hubbard S.S."/>
            <person name="Banfield J.F."/>
        </authorList>
    </citation>
    <scope>NUCLEOTIDE SEQUENCE [LARGE SCALE GENOMIC DNA]</scope>
</reference>
<dbReference type="PANTHER" id="PTHR37422:SF17">
    <property type="entry name" value="O-ANTIGEN LIGASE"/>
    <property type="match status" value="1"/>
</dbReference>
<accession>A0A1F6MS75</accession>
<dbReference type="STRING" id="1798692.A3G00_01815"/>